<proteinExistence type="predicted"/>
<dbReference type="Proteomes" id="UP001485459">
    <property type="component" value="Chromosome"/>
</dbReference>
<sequence length="57" mass="6432">MSLLSQTLRNSILPTESEDASIPVPIRETDTWQGSEYLDDQIRTDEQEEGFTSTQTA</sequence>
<gene>
    <name evidence="2" type="ORF">WJU16_20640</name>
</gene>
<evidence type="ECO:0000256" key="1">
    <source>
        <dbReference type="SAM" id="MobiDB-lite"/>
    </source>
</evidence>
<dbReference type="RefSeq" id="WP_341835302.1">
    <property type="nucleotide sequence ID" value="NZ_CP149822.1"/>
</dbReference>
<evidence type="ECO:0000313" key="2">
    <source>
        <dbReference type="EMBL" id="WZN40379.1"/>
    </source>
</evidence>
<evidence type="ECO:0000313" key="3">
    <source>
        <dbReference type="Proteomes" id="UP001485459"/>
    </source>
</evidence>
<organism evidence="2 3">
    <name type="scientific">Chitinophaga pollutisoli</name>
    <dbReference type="NCBI Taxonomy" id="3133966"/>
    <lineage>
        <taxon>Bacteria</taxon>
        <taxon>Pseudomonadati</taxon>
        <taxon>Bacteroidota</taxon>
        <taxon>Chitinophagia</taxon>
        <taxon>Chitinophagales</taxon>
        <taxon>Chitinophagaceae</taxon>
        <taxon>Chitinophaga</taxon>
    </lineage>
</organism>
<keyword evidence="3" id="KW-1185">Reference proteome</keyword>
<protein>
    <submittedName>
        <fullName evidence="2">Uncharacterized protein</fullName>
    </submittedName>
</protein>
<reference evidence="3" key="1">
    <citation type="submission" date="2024-03" db="EMBL/GenBank/DDBJ databases">
        <title>Chitinophaga horti sp. nov., isolated from garden soil.</title>
        <authorList>
            <person name="Lee D.S."/>
            <person name="Han D.M."/>
            <person name="Baek J.H."/>
            <person name="Choi D.G."/>
            <person name="Jeon J.H."/>
            <person name="Jeon C.O."/>
        </authorList>
    </citation>
    <scope>NUCLEOTIDE SEQUENCE [LARGE SCALE GENOMIC DNA]</scope>
    <source>
        <strain evidence="3">GPA1</strain>
    </source>
</reference>
<name>A0ABZ2YLW4_9BACT</name>
<dbReference type="EMBL" id="CP149822">
    <property type="protein sequence ID" value="WZN40379.1"/>
    <property type="molecule type" value="Genomic_DNA"/>
</dbReference>
<feature type="compositionally biased region" description="Polar residues" evidence="1">
    <location>
        <begin position="1"/>
        <end position="14"/>
    </location>
</feature>
<feature type="region of interest" description="Disordered" evidence="1">
    <location>
        <begin position="1"/>
        <end position="36"/>
    </location>
</feature>
<accession>A0ABZ2YLW4</accession>